<dbReference type="Proteomes" id="UP000677228">
    <property type="component" value="Unassembled WGS sequence"/>
</dbReference>
<dbReference type="Proteomes" id="UP000663829">
    <property type="component" value="Unassembled WGS sequence"/>
</dbReference>
<evidence type="ECO:0000313" key="4">
    <source>
        <dbReference type="EMBL" id="CAF3887535.1"/>
    </source>
</evidence>
<dbReference type="Proteomes" id="UP000681722">
    <property type="component" value="Unassembled WGS sequence"/>
</dbReference>
<evidence type="ECO:0000313" key="2">
    <source>
        <dbReference type="EMBL" id="CAF1124022.1"/>
    </source>
</evidence>
<dbReference type="OrthoDB" id="10060623at2759"/>
<organism evidence="2 5">
    <name type="scientific">Didymodactylos carnosus</name>
    <dbReference type="NCBI Taxonomy" id="1234261"/>
    <lineage>
        <taxon>Eukaryota</taxon>
        <taxon>Metazoa</taxon>
        <taxon>Spiralia</taxon>
        <taxon>Gnathifera</taxon>
        <taxon>Rotifera</taxon>
        <taxon>Eurotatoria</taxon>
        <taxon>Bdelloidea</taxon>
        <taxon>Philodinida</taxon>
        <taxon>Philodinidae</taxon>
        <taxon>Didymodactylos</taxon>
    </lineage>
</organism>
<evidence type="ECO:0000313" key="5">
    <source>
        <dbReference type="Proteomes" id="UP000663829"/>
    </source>
</evidence>
<name>A0A814QUX2_9BILA</name>
<comment type="caution">
    <text evidence="2">The sequence shown here is derived from an EMBL/GenBank/DDBJ whole genome shotgun (WGS) entry which is preliminary data.</text>
</comment>
<proteinExistence type="predicted"/>
<dbReference type="EMBL" id="CAJOBC010006115">
    <property type="protein sequence ID" value="CAF3887535.1"/>
    <property type="molecule type" value="Genomic_DNA"/>
</dbReference>
<dbReference type="EMBL" id="CAJNOQ010006115">
    <property type="protein sequence ID" value="CAF1124022.1"/>
    <property type="molecule type" value="Genomic_DNA"/>
</dbReference>
<dbReference type="Proteomes" id="UP000682733">
    <property type="component" value="Unassembled WGS sequence"/>
</dbReference>
<protein>
    <submittedName>
        <fullName evidence="2">Uncharacterized protein</fullName>
    </submittedName>
</protein>
<gene>
    <name evidence="2" type="ORF">GPM918_LOCUS19838</name>
    <name evidence="1" type="ORF">OVA965_LOCUS17587</name>
    <name evidence="4" type="ORF">SRO942_LOCUS19835</name>
    <name evidence="3" type="ORF">TMI583_LOCUS17596</name>
</gene>
<dbReference type="AlphaFoldDB" id="A0A814QUX2"/>
<dbReference type="EMBL" id="CAJNOK010008475">
    <property type="protein sequence ID" value="CAF1064529.1"/>
    <property type="molecule type" value="Genomic_DNA"/>
</dbReference>
<evidence type="ECO:0000313" key="3">
    <source>
        <dbReference type="EMBL" id="CAF3829688.1"/>
    </source>
</evidence>
<accession>A0A814QUX2</accession>
<reference evidence="2" key="1">
    <citation type="submission" date="2021-02" db="EMBL/GenBank/DDBJ databases">
        <authorList>
            <person name="Nowell W R."/>
        </authorList>
    </citation>
    <scope>NUCLEOTIDE SEQUENCE</scope>
</reference>
<dbReference type="SUPFAM" id="SSF88874">
    <property type="entry name" value="Receptor-binding domain of short tail fibre protein gp12"/>
    <property type="match status" value="1"/>
</dbReference>
<dbReference type="EMBL" id="CAJOBA010008489">
    <property type="protein sequence ID" value="CAF3829688.1"/>
    <property type="molecule type" value="Genomic_DNA"/>
</dbReference>
<evidence type="ECO:0000313" key="1">
    <source>
        <dbReference type="EMBL" id="CAF1064529.1"/>
    </source>
</evidence>
<sequence length="167" mass="18683">MCYLSVLSSQTLKSGHRSTVRQGWAICNETDGAPDLRGRFIVRAGNKHAVKLTGSQLSVTPTIQVQGTALTQAQMPMHNHVGKTRTQNTRRMYYDLKAPLNSRFQSGSFRWLNSVDNNGCTDCYHTHTISSDGENQAHTHEATSSPIDLLPPYYALFILRNCRKCVK</sequence>
<keyword evidence="5" id="KW-1185">Reference proteome</keyword>